<comment type="caution">
    <text evidence="1">The sequence shown here is derived from an EMBL/GenBank/DDBJ whole genome shotgun (WGS) entry which is preliminary data.</text>
</comment>
<dbReference type="Proteomes" id="UP000011971">
    <property type="component" value="Unassembled WGS sequence"/>
</dbReference>
<sequence>MARPGYIDGVDDMLADAERLDAEQTDALNQVQADMIEMLFRDLDFSVEDIAGHLGIEADDVQEILRARGHSLGYTG</sequence>
<reference evidence="1 2" key="1">
    <citation type="journal article" date="2013" name="Gut Pathog.">
        <title>Draft genome of Ochrobactrum intermedium strain M86 isolated from non-ulcer dyspeptic individual from India.</title>
        <authorList>
            <person name="Kulkarni G."/>
            <person name="Dhotre D."/>
            <person name="Dharne M."/>
            <person name="Shetty S."/>
            <person name="Chowdhury S."/>
            <person name="Misra V."/>
            <person name="Misra S."/>
            <person name="Patole M."/>
            <person name="Shouche Y."/>
        </authorList>
    </citation>
    <scope>NUCLEOTIDE SEQUENCE [LARGE SCALE GENOMIC DNA]</scope>
    <source>
        <strain evidence="1 2">M86</strain>
    </source>
</reference>
<protein>
    <submittedName>
        <fullName evidence="1">Uncharacterized protein</fullName>
    </submittedName>
</protein>
<evidence type="ECO:0000313" key="1">
    <source>
        <dbReference type="EMBL" id="ELT50862.1"/>
    </source>
</evidence>
<dbReference type="PATRIC" id="fig|1234597.4.peg.395"/>
<dbReference type="AlphaFoldDB" id="M5JS92"/>
<organism evidence="1 2">
    <name type="scientific">Brucella intermedia M86</name>
    <dbReference type="NCBI Taxonomy" id="1234597"/>
    <lineage>
        <taxon>Bacteria</taxon>
        <taxon>Pseudomonadati</taxon>
        <taxon>Pseudomonadota</taxon>
        <taxon>Alphaproteobacteria</taxon>
        <taxon>Hyphomicrobiales</taxon>
        <taxon>Brucellaceae</taxon>
        <taxon>Brucella/Ochrobactrum group</taxon>
        <taxon>Brucella</taxon>
    </lineage>
</organism>
<evidence type="ECO:0000313" key="2">
    <source>
        <dbReference type="Proteomes" id="UP000011971"/>
    </source>
</evidence>
<proteinExistence type="predicted"/>
<dbReference type="OrthoDB" id="8453108at2"/>
<name>M5JS92_9HYPH</name>
<gene>
    <name evidence="1" type="ORF">D584_01930</name>
</gene>
<dbReference type="RefSeq" id="WP_006470481.1">
    <property type="nucleotide sequence ID" value="NZ_AOGE01000006.1"/>
</dbReference>
<dbReference type="GeneID" id="57307153"/>
<accession>M5JS92</accession>
<dbReference type="EMBL" id="AOGE01000006">
    <property type="protein sequence ID" value="ELT50862.1"/>
    <property type="molecule type" value="Genomic_DNA"/>
</dbReference>